<evidence type="ECO:0000256" key="1">
    <source>
        <dbReference type="SAM" id="Phobius"/>
    </source>
</evidence>
<protein>
    <submittedName>
        <fullName evidence="2">Uncharacterized protein</fullName>
    </submittedName>
</protein>
<gene>
    <name evidence="2" type="ORF">BN1208_0531</name>
</gene>
<sequence length="121" mass="13696">MFRLVLSKIKGRTIIMKMKRKKLKRINLILIGVTLLAIGTAVYFYIKMLDSHFELEHSLRLENLAVIALNNGDKLLACKALGEARNALDEADFHAKDLTGMIQASESEVCIKINRMKIKPN</sequence>
<dbReference type="Proteomes" id="UP000064007">
    <property type="component" value="Chromosome 1"/>
</dbReference>
<keyword evidence="1" id="KW-1133">Transmembrane helix</keyword>
<proteinExistence type="predicted"/>
<dbReference type="KEGG" id="mbat:BN1208_0531"/>
<keyword evidence="1" id="KW-0472">Membrane</keyword>
<dbReference type="HOGENOM" id="CLU_2035318_0_0_4"/>
<name>A0A0D6EVY5_9PROT</name>
<keyword evidence="3" id="KW-1185">Reference proteome</keyword>
<evidence type="ECO:0000313" key="3">
    <source>
        <dbReference type="Proteomes" id="UP000064007"/>
    </source>
</evidence>
<organism evidence="2 3">
    <name type="scientific">Candidatus Methylopumilus planktonicus</name>
    <dbReference type="NCBI Taxonomy" id="1581557"/>
    <lineage>
        <taxon>Bacteria</taxon>
        <taxon>Pseudomonadati</taxon>
        <taxon>Pseudomonadota</taxon>
        <taxon>Betaproteobacteria</taxon>
        <taxon>Nitrosomonadales</taxon>
        <taxon>Methylophilaceae</taxon>
        <taxon>Candidatus Methylopumilus</taxon>
    </lineage>
</organism>
<accession>A0A0D6EVY5</accession>
<evidence type="ECO:0000313" key="2">
    <source>
        <dbReference type="EMBL" id="CEZ19423.1"/>
    </source>
</evidence>
<keyword evidence="1" id="KW-0812">Transmembrane</keyword>
<dbReference type="EMBL" id="LN827929">
    <property type="protein sequence ID" value="CEZ19423.1"/>
    <property type="molecule type" value="Genomic_DNA"/>
</dbReference>
<feature type="transmembrane region" description="Helical" evidence="1">
    <location>
        <begin position="26"/>
        <end position="46"/>
    </location>
</feature>
<reference evidence="3" key="1">
    <citation type="submission" date="2014-12" db="EMBL/GenBank/DDBJ databases">
        <authorList>
            <person name="Salcher M.M."/>
        </authorList>
    </citation>
    <scope>NUCLEOTIDE SEQUENCE [LARGE SCALE GENOMIC DNA]</scope>
    <source>
        <strain evidence="3">MMS-10A-171</strain>
    </source>
</reference>
<dbReference type="AlphaFoldDB" id="A0A0D6EVY5"/>